<evidence type="ECO:0000256" key="2">
    <source>
        <dbReference type="SAM" id="SignalP"/>
    </source>
</evidence>
<dbReference type="EMBL" id="WHLY01000002">
    <property type="protein sequence ID" value="MPR35015.1"/>
    <property type="molecule type" value="Genomic_DNA"/>
</dbReference>
<dbReference type="Proteomes" id="UP000479293">
    <property type="component" value="Unassembled WGS sequence"/>
</dbReference>
<feature type="chain" id="PRO_5028865585" evidence="2">
    <location>
        <begin position="22"/>
        <end position="737"/>
    </location>
</feature>
<evidence type="ECO:0000313" key="4">
    <source>
        <dbReference type="EMBL" id="MPR35015.1"/>
    </source>
</evidence>
<reference evidence="4 5" key="1">
    <citation type="submission" date="2019-10" db="EMBL/GenBank/DDBJ databases">
        <title>Draft Genome Sequence of Cytophagaceae sp. SJW1-29.</title>
        <authorList>
            <person name="Choi A."/>
        </authorList>
    </citation>
    <scope>NUCLEOTIDE SEQUENCE [LARGE SCALE GENOMIC DNA]</scope>
    <source>
        <strain evidence="4 5">SJW1-29</strain>
    </source>
</reference>
<gene>
    <name evidence="4" type="ORF">GBK04_17055</name>
</gene>
<dbReference type="InterPro" id="IPR026444">
    <property type="entry name" value="Secre_tail"/>
</dbReference>
<dbReference type="Pfam" id="PF01839">
    <property type="entry name" value="FG-GAP"/>
    <property type="match status" value="1"/>
</dbReference>
<feature type="domain" description="Secretion system C-terminal sorting" evidence="3">
    <location>
        <begin position="666"/>
        <end position="736"/>
    </location>
</feature>
<dbReference type="SUPFAM" id="SSF69318">
    <property type="entry name" value="Integrin alpha N-terminal domain"/>
    <property type="match status" value="2"/>
</dbReference>
<sequence>MKRIVYLYFLGLSLLTNSTVAQQAWFRLDTTATVTRAGKNLLNPWAGGLNAGQFSTMDLDGDGTDDLVAFDRTTNRVTTFLGNAATKTYRHAPAYEALFPPMENWMLLVDYDKDGRKDLFTHTPQGVKVYKKIQNGSTWSWKLFKPLLNSVGFSGPINLLVVATDIPALTDVDNDGDLDIITYEILGNFVEMHQNMSMERYGVPDSLEFIRNGLCWGNFVKEHCNDFKLGVDCGAVENVGGGTSNGRILHAGNAILIQDLNGDGKKDMLMGHVTCDNVARLVNTGTNRVADFTSFDVNYPAQNPVNFTIFPAVYSEDVDFDGVKDLLAAPNVYANEGNLMDFQASTWYYHNAGTDSNPTFELRQKNFLQDQMIDIGENAAPAFFDVDGDGDQDMLVGTGGVRGETGFRGSLQLFRNTGDAKTPRFDWVGEEYLKLSETFQLTHIKPQWADFNGDGVPDLGFSGVSFQGIEYRYLPNRAARGQAVQLSVNEAITITLPGAQASDIPYFYDTDQDGDLDLLVGKAQGNIVHYLNTGTAKQPAYQLQTENLAGVGTNFAGRFVSVAVADINLDGQPDLLTADQTGMVRIFHTGTWGQWSRRDSLLVEAGNGATAPRLGAYLQATVADYTGDGKPDVAVGTYGGGIRLLTNVLPVTITAVEPVPHSTFIVYPNPAEGYLHVRSPLNGLLDIISISGQILQENITLTADAEKTLSTARWTPGLYVLRVRYTDRQEVKKIVVK</sequence>
<dbReference type="PANTHER" id="PTHR44103:SF1">
    <property type="entry name" value="PROPROTEIN CONVERTASE P"/>
    <property type="match status" value="1"/>
</dbReference>
<dbReference type="Gene3D" id="2.130.10.130">
    <property type="entry name" value="Integrin alpha, N-terminal"/>
    <property type="match status" value="2"/>
</dbReference>
<dbReference type="RefSeq" id="WP_152761711.1">
    <property type="nucleotide sequence ID" value="NZ_WHLY01000002.1"/>
</dbReference>
<dbReference type="PANTHER" id="PTHR44103">
    <property type="entry name" value="PROPROTEIN CONVERTASE P"/>
    <property type="match status" value="1"/>
</dbReference>
<keyword evidence="1 2" id="KW-0732">Signal</keyword>
<name>A0A7C9BKT9_9BACT</name>
<dbReference type="InterPro" id="IPR028994">
    <property type="entry name" value="Integrin_alpha_N"/>
</dbReference>
<protein>
    <submittedName>
        <fullName evidence="4">T9SS type A sorting domain-containing protein</fullName>
    </submittedName>
</protein>
<dbReference type="Pfam" id="PF18962">
    <property type="entry name" value="Por_Secre_tail"/>
    <property type="match status" value="1"/>
</dbReference>
<feature type="signal peptide" evidence="2">
    <location>
        <begin position="1"/>
        <end position="21"/>
    </location>
</feature>
<dbReference type="NCBIfam" id="TIGR04183">
    <property type="entry name" value="Por_Secre_tail"/>
    <property type="match status" value="1"/>
</dbReference>
<organism evidence="4 5">
    <name type="scientific">Salmonirosea aquatica</name>
    <dbReference type="NCBI Taxonomy" id="2654236"/>
    <lineage>
        <taxon>Bacteria</taxon>
        <taxon>Pseudomonadati</taxon>
        <taxon>Bacteroidota</taxon>
        <taxon>Cytophagia</taxon>
        <taxon>Cytophagales</taxon>
        <taxon>Spirosomataceae</taxon>
        <taxon>Salmonirosea</taxon>
    </lineage>
</organism>
<accession>A0A7C9BKT9</accession>
<dbReference type="Pfam" id="PF13517">
    <property type="entry name" value="FG-GAP_3"/>
    <property type="match status" value="3"/>
</dbReference>
<comment type="caution">
    <text evidence="4">The sequence shown here is derived from an EMBL/GenBank/DDBJ whole genome shotgun (WGS) entry which is preliminary data.</text>
</comment>
<evidence type="ECO:0000259" key="3">
    <source>
        <dbReference type="Pfam" id="PF18962"/>
    </source>
</evidence>
<evidence type="ECO:0000313" key="5">
    <source>
        <dbReference type="Proteomes" id="UP000479293"/>
    </source>
</evidence>
<keyword evidence="5" id="KW-1185">Reference proteome</keyword>
<dbReference type="InterPro" id="IPR013517">
    <property type="entry name" value="FG-GAP"/>
</dbReference>
<proteinExistence type="predicted"/>
<dbReference type="AlphaFoldDB" id="A0A7C9BKT9"/>
<evidence type="ECO:0000256" key="1">
    <source>
        <dbReference type="ARBA" id="ARBA00022729"/>
    </source>
</evidence>